<dbReference type="InterPro" id="IPR008984">
    <property type="entry name" value="SMAD_FHA_dom_sf"/>
</dbReference>
<gene>
    <name evidence="6" type="ORF">HMPREF9238_01601</name>
</gene>
<dbReference type="InterPro" id="IPR002543">
    <property type="entry name" value="FtsK_dom"/>
</dbReference>
<reference evidence="6 7" key="1">
    <citation type="submission" date="2013-05" db="EMBL/GenBank/DDBJ databases">
        <title>The Genome Sequence of Actinomyces europaeus ACS-120-V-COL10B.</title>
        <authorList>
            <consortium name="The Broad Institute Genomics Platform"/>
            <person name="Earl A."/>
            <person name="Ward D."/>
            <person name="Feldgarden M."/>
            <person name="Gevers D."/>
            <person name="Saerens B."/>
            <person name="Vaneechoutte M."/>
            <person name="Walker B."/>
            <person name="Young S."/>
            <person name="Zeng Q."/>
            <person name="Gargeya S."/>
            <person name="Fitzgerald M."/>
            <person name="Haas B."/>
            <person name="Abouelleil A."/>
            <person name="Allen A.W."/>
            <person name="Alvarado L."/>
            <person name="Arachchi H.M."/>
            <person name="Berlin A.M."/>
            <person name="Chapman S.B."/>
            <person name="Gainer-Dewar J."/>
            <person name="Goldberg J."/>
            <person name="Griggs A."/>
            <person name="Gujja S."/>
            <person name="Hansen M."/>
            <person name="Howarth C."/>
            <person name="Imamovic A."/>
            <person name="Ireland A."/>
            <person name="Larimer J."/>
            <person name="McCowan C."/>
            <person name="Murphy C."/>
            <person name="Pearson M."/>
            <person name="Poon T.W."/>
            <person name="Priest M."/>
            <person name="Roberts A."/>
            <person name="Saif S."/>
            <person name="Shea T."/>
            <person name="Sisk P."/>
            <person name="Sykes S."/>
            <person name="Wortman J."/>
            <person name="Nusbaum C."/>
            <person name="Birren B."/>
        </authorList>
    </citation>
    <scope>NUCLEOTIDE SEQUENCE [LARGE SCALE GENOMIC DNA]</scope>
    <source>
        <strain evidence="6 7">ACS-120-V-Col10b</strain>
    </source>
</reference>
<comment type="caution">
    <text evidence="6">The sequence shown here is derived from an EMBL/GenBank/DDBJ whole genome shotgun (WGS) entry which is preliminary data.</text>
</comment>
<dbReference type="AlphaFoldDB" id="A0A9W5VVP7"/>
<evidence type="ECO:0000313" key="7">
    <source>
        <dbReference type="Proteomes" id="UP000014387"/>
    </source>
</evidence>
<evidence type="ECO:0000313" key="6">
    <source>
        <dbReference type="EMBL" id="EPD29464.1"/>
    </source>
</evidence>
<dbReference type="PANTHER" id="PTHR22683">
    <property type="entry name" value="SPORULATION PROTEIN RELATED"/>
    <property type="match status" value="1"/>
</dbReference>
<organism evidence="6 7">
    <name type="scientific">Gleimia europaea ACS-120-V-Col10b</name>
    <dbReference type="NCBI Taxonomy" id="883069"/>
    <lineage>
        <taxon>Bacteria</taxon>
        <taxon>Bacillati</taxon>
        <taxon>Actinomycetota</taxon>
        <taxon>Actinomycetes</taxon>
        <taxon>Actinomycetales</taxon>
        <taxon>Actinomycetaceae</taxon>
        <taxon>Gleimia</taxon>
    </lineage>
</organism>
<dbReference type="PANTHER" id="PTHR22683:SF1">
    <property type="entry name" value="TYPE VII SECRETION SYSTEM PROTEIN ESSC"/>
    <property type="match status" value="1"/>
</dbReference>
<dbReference type="GO" id="GO:0005524">
    <property type="term" value="F:ATP binding"/>
    <property type="evidence" value="ECO:0007669"/>
    <property type="project" value="UniProtKB-UniRule"/>
</dbReference>
<dbReference type="InterPro" id="IPR050206">
    <property type="entry name" value="FtsK/SpoIIIE/SftA"/>
</dbReference>
<sequence>MTALVEAMNDLLSTPLHVLCIAGPDAGVGFAVGDKPMILGRGGDVQVTDPLTSRRHLRVEGVYRRGEFELALYDLGSANGFAVGKKVALLPGFARSWILLRSLARRPHGSSSVLASATVVSGRVFCVGGNLWQVRSRPSTMNLQKALEWGASRPVNKRGLLLLLPLLSLVWLAGRLLGWVGALTVFALIAFAISYSLLALRSRRKPGCRWGILYGLSMPARGRGGAGRPPTEKSYSSGLQEFEIEFSVAPSWTQYGLALLKWFGCALGRVKFSPGAKVAVGAGESVALSQTQNWSSWVLAQALVYAREGGIDAHILEDSPQVLRDEGGAALLTVLNASEDAADHRVECPPGFPLHAALPKVVGASEAAMPSRVLVKDLPKPESGPDLSVPIGVSEVGIEFLDLVKDGPHALVAGTTGSGKSEALRTWILQMCRKKDPSKLRLVLIDYKGGAAFRDLAQLPHAEQLLTDLSPDDTERAIAGLSAELREREEALAARQFMSVDQWEKHSPHDCPARIVCVIDEFRAMIRTHPDTLESLIDLAARGRSLGIHLIAATQSPSGVVTPSMRANLTLRVCLRTAGVADSLEMVASGAACELPRVPGRAVIDAGEMRQVQWAYFPDLESCLDSFQRAAGEGTIPALWRPKLPELVSPVFSADLAREAGLTGTEVTAVFGWLDDVAGRAYRPLRLEGSNVAVVTDTGDLLENVAGACGALYIPASQERVFEALHQIDFAARARVPVVVEDLGSLLRAIDGSGFSQGQEWLRAWLGRAAGVVAGVNADDYSLVRTWRRTLVNVTAQQARGMGLPKAGARGLIAHPWDEFEGAAVSIVDSAGAASRHVTPSIDPTSGILTRVQEAALAAEVPRISAVVDGVEQRVWIVGELPPDLRSQVLLDAAKNGCEVVEVDEVALVSGGYRPARGEVSVVGSLPRHVLRSVSFPLFVKLGVVTDETCWAGCCEVWYRIGAFAH</sequence>
<dbReference type="GO" id="GO:0003677">
    <property type="term" value="F:DNA binding"/>
    <property type="evidence" value="ECO:0007669"/>
    <property type="project" value="InterPro"/>
</dbReference>
<dbReference type="OrthoDB" id="9807790at2"/>
<evidence type="ECO:0000256" key="3">
    <source>
        <dbReference type="PROSITE-ProRule" id="PRU00289"/>
    </source>
</evidence>
<name>A0A9W5VVP7_9ACTO</name>
<keyword evidence="7" id="KW-1185">Reference proteome</keyword>
<dbReference type="InterPro" id="IPR027417">
    <property type="entry name" value="P-loop_NTPase"/>
</dbReference>
<keyword evidence="1 3" id="KW-0547">Nucleotide-binding</keyword>
<feature type="domain" description="FtsK" evidence="5">
    <location>
        <begin position="393"/>
        <end position="584"/>
    </location>
</feature>
<dbReference type="Pfam" id="PF01580">
    <property type="entry name" value="FtsK_SpoIIIE"/>
    <property type="match status" value="1"/>
</dbReference>
<dbReference type="Gene3D" id="3.40.50.300">
    <property type="entry name" value="P-loop containing nucleotide triphosphate hydrolases"/>
    <property type="match status" value="1"/>
</dbReference>
<dbReference type="CDD" id="cd00060">
    <property type="entry name" value="FHA"/>
    <property type="match status" value="1"/>
</dbReference>
<dbReference type="CDD" id="cd01127">
    <property type="entry name" value="TrwB_TraG_TraD_VirD4"/>
    <property type="match status" value="1"/>
</dbReference>
<keyword evidence="4" id="KW-1133">Transmembrane helix</keyword>
<evidence type="ECO:0000256" key="2">
    <source>
        <dbReference type="ARBA" id="ARBA00022840"/>
    </source>
</evidence>
<keyword evidence="4" id="KW-0812">Transmembrane</keyword>
<evidence type="ECO:0000259" key="5">
    <source>
        <dbReference type="PROSITE" id="PS50901"/>
    </source>
</evidence>
<dbReference type="PROSITE" id="PS50901">
    <property type="entry name" value="FTSK"/>
    <property type="match status" value="1"/>
</dbReference>
<evidence type="ECO:0000256" key="4">
    <source>
        <dbReference type="SAM" id="Phobius"/>
    </source>
</evidence>
<keyword evidence="4" id="KW-0472">Membrane</keyword>
<proteinExistence type="predicted"/>
<keyword evidence="2 3" id="KW-0067">ATP-binding</keyword>
<dbReference type="Proteomes" id="UP000014387">
    <property type="component" value="Unassembled WGS sequence"/>
</dbReference>
<dbReference type="EMBL" id="AGWN01000003">
    <property type="protein sequence ID" value="EPD29464.1"/>
    <property type="molecule type" value="Genomic_DNA"/>
</dbReference>
<dbReference type="SUPFAM" id="SSF52540">
    <property type="entry name" value="P-loop containing nucleoside triphosphate hydrolases"/>
    <property type="match status" value="1"/>
</dbReference>
<dbReference type="Gene3D" id="2.60.200.20">
    <property type="match status" value="1"/>
</dbReference>
<evidence type="ECO:0000256" key="1">
    <source>
        <dbReference type="ARBA" id="ARBA00022741"/>
    </source>
</evidence>
<feature type="binding site" evidence="3">
    <location>
        <begin position="414"/>
        <end position="421"/>
    </location>
    <ligand>
        <name>ATP</name>
        <dbReference type="ChEBI" id="CHEBI:30616"/>
    </ligand>
</feature>
<dbReference type="RefSeq" id="WP_016444925.1">
    <property type="nucleotide sequence ID" value="NZ_KE150267.1"/>
</dbReference>
<dbReference type="SUPFAM" id="SSF49879">
    <property type="entry name" value="SMAD/FHA domain"/>
    <property type="match status" value="1"/>
</dbReference>
<protein>
    <recommendedName>
        <fullName evidence="5">FtsK domain-containing protein</fullName>
    </recommendedName>
</protein>
<feature type="transmembrane region" description="Helical" evidence="4">
    <location>
        <begin position="179"/>
        <end position="200"/>
    </location>
</feature>
<accession>A0A9W5VVP7</accession>